<dbReference type="GO" id="GO:0005737">
    <property type="term" value="C:cytoplasm"/>
    <property type="evidence" value="ECO:0007669"/>
    <property type="project" value="UniProtKB-SubCell"/>
</dbReference>
<evidence type="ECO:0000256" key="3">
    <source>
        <dbReference type="ARBA" id="ARBA00022603"/>
    </source>
</evidence>
<comment type="function">
    <text evidence="6">Catalyzes the 2'-O-methylation of the ribose of cytidine 1402 (C1402) in 16S rRNA.</text>
</comment>
<dbReference type="InterPro" id="IPR018063">
    <property type="entry name" value="SAM_MeTrfase_RsmI_CS"/>
</dbReference>
<dbReference type="EMBL" id="LCAB01000008">
    <property type="protein sequence ID" value="KKR82922.1"/>
    <property type="molecule type" value="Genomic_DNA"/>
</dbReference>
<comment type="catalytic activity">
    <reaction evidence="6">
        <text>cytidine(1402) in 16S rRNA + S-adenosyl-L-methionine = 2'-O-methylcytidine(1402) in 16S rRNA + S-adenosyl-L-homocysteine + H(+)</text>
        <dbReference type="Rhea" id="RHEA:42924"/>
        <dbReference type="Rhea" id="RHEA-COMP:10285"/>
        <dbReference type="Rhea" id="RHEA-COMP:10286"/>
        <dbReference type="ChEBI" id="CHEBI:15378"/>
        <dbReference type="ChEBI" id="CHEBI:57856"/>
        <dbReference type="ChEBI" id="CHEBI:59789"/>
        <dbReference type="ChEBI" id="CHEBI:74495"/>
        <dbReference type="ChEBI" id="CHEBI:82748"/>
        <dbReference type="EC" id="2.1.1.198"/>
    </reaction>
</comment>
<dbReference type="PATRIC" id="fig|1618424.3.peg.586"/>
<comment type="caution">
    <text evidence="8">The sequence shown here is derived from an EMBL/GenBank/DDBJ whole genome shotgun (WGS) entry which is preliminary data.</text>
</comment>
<dbReference type="InterPro" id="IPR035996">
    <property type="entry name" value="4pyrrol_Methylase_sf"/>
</dbReference>
<dbReference type="AlphaFoldDB" id="A0A0G0X5K0"/>
<dbReference type="Pfam" id="PF00590">
    <property type="entry name" value="TP_methylase"/>
    <property type="match status" value="1"/>
</dbReference>
<evidence type="ECO:0000259" key="7">
    <source>
        <dbReference type="Pfam" id="PF00590"/>
    </source>
</evidence>
<evidence type="ECO:0000256" key="2">
    <source>
        <dbReference type="ARBA" id="ARBA00022552"/>
    </source>
</evidence>
<evidence type="ECO:0000313" key="8">
    <source>
        <dbReference type="EMBL" id="KKR82922.1"/>
    </source>
</evidence>
<dbReference type="NCBIfam" id="TIGR00096">
    <property type="entry name" value="16S rRNA (cytidine(1402)-2'-O)-methyltransferase"/>
    <property type="match status" value="1"/>
</dbReference>
<feature type="domain" description="Tetrapyrrole methylase" evidence="7">
    <location>
        <begin position="1"/>
        <end position="202"/>
    </location>
</feature>
<comment type="similarity">
    <text evidence="6">Belongs to the methyltransferase superfamily. RsmI family.</text>
</comment>
<proteinExistence type="inferred from homology"/>
<evidence type="ECO:0000256" key="4">
    <source>
        <dbReference type="ARBA" id="ARBA00022679"/>
    </source>
</evidence>
<dbReference type="InterPro" id="IPR014776">
    <property type="entry name" value="4pyrrole_Mease_sub2"/>
</dbReference>
<keyword evidence="3 6" id="KW-0489">Methyltransferase</keyword>
<dbReference type="PANTHER" id="PTHR46111">
    <property type="entry name" value="RIBOSOMAL RNA SMALL SUBUNIT METHYLTRANSFERASE I"/>
    <property type="match status" value="1"/>
</dbReference>
<evidence type="ECO:0000256" key="1">
    <source>
        <dbReference type="ARBA" id="ARBA00022490"/>
    </source>
</evidence>
<dbReference type="GO" id="GO:0070677">
    <property type="term" value="F:rRNA (cytosine-2'-O-)-methyltransferase activity"/>
    <property type="evidence" value="ECO:0007669"/>
    <property type="project" value="UniProtKB-UniRule"/>
</dbReference>
<dbReference type="FunFam" id="3.40.1010.10:FF:000007">
    <property type="entry name" value="Ribosomal RNA small subunit methyltransferase I"/>
    <property type="match status" value="1"/>
</dbReference>
<dbReference type="Proteomes" id="UP000034601">
    <property type="component" value="Unassembled WGS sequence"/>
</dbReference>
<evidence type="ECO:0000256" key="6">
    <source>
        <dbReference type="HAMAP-Rule" id="MF_01877"/>
    </source>
</evidence>
<reference evidence="8 9" key="1">
    <citation type="journal article" date="2015" name="Nature">
        <title>rRNA introns, odd ribosomes, and small enigmatic genomes across a large radiation of phyla.</title>
        <authorList>
            <person name="Brown C.T."/>
            <person name="Hug L.A."/>
            <person name="Thomas B.C."/>
            <person name="Sharon I."/>
            <person name="Castelle C.J."/>
            <person name="Singh A."/>
            <person name="Wilkins M.J."/>
            <person name="Williams K.H."/>
            <person name="Banfield J.F."/>
        </authorList>
    </citation>
    <scope>NUCLEOTIDE SEQUENCE [LARGE SCALE GENOMIC DNA]</scope>
</reference>
<dbReference type="Gene3D" id="3.30.950.10">
    <property type="entry name" value="Methyltransferase, Cobalt-precorrin-4 Transmethylase, Domain 2"/>
    <property type="match status" value="1"/>
</dbReference>
<evidence type="ECO:0000256" key="5">
    <source>
        <dbReference type="ARBA" id="ARBA00022691"/>
    </source>
</evidence>
<dbReference type="Gene3D" id="3.40.1010.10">
    <property type="entry name" value="Cobalt-precorrin-4 Transmethylase, Domain 1"/>
    <property type="match status" value="1"/>
</dbReference>
<dbReference type="CDD" id="cd11648">
    <property type="entry name" value="RsmI"/>
    <property type="match status" value="1"/>
</dbReference>
<gene>
    <name evidence="6" type="primary">rsmI</name>
    <name evidence="8" type="ORF">UU29_C0008G0031</name>
</gene>
<name>A0A0G0X5K0_9BACT</name>
<dbReference type="PANTHER" id="PTHR46111:SF1">
    <property type="entry name" value="RIBOSOMAL RNA SMALL SUBUNIT METHYLTRANSFERASE I"/>
    <property type="match status" value="1"/>
</dbReference>
<evidence type="ECO:0000313" key="9">
    <source>
        <dbReference type="Proteomes" id="UP000034601"/>
    </source>
</evidence>
<comment type="subcellular location">
    <subcellularLocation>
        <location evidence="6">Cytoplasm</location>
    </subcellularLocation>
</comment>
<keyword evidence="5 6" id="KW-0949">S-adenosyl-L-methionine</keyword>
<dbReference type="InterPro" id="IPR000878">
    <property type="entry name" value="4pyrrol_Mease"/>
</dbReference>
<keyword evidence="1 6" id="KW-0963">Cytoplasm</keyword>
<dbReference type="PIRSF" id="PIRSF005917">
    <property type="entry name" value="MTase_YraL"/>
    <property type="match status" value="1"/>
</dbReference>
<dbReference type="PROSITE" id="PS01296">
    <property type="entry name" value="RSMI"/>
    <property type="match status" value="1"/>
</dbReference>
<dbReference type="HAMAP" id="MF_01877">
    <property type="entry name" value="16SrRNA_methyltr_I"/>
    <property type="match status" value="1"/>
</dbReference>
<accession>A0A0G0X5K0</accession>
<dbReference type="InterPro" id="IPR014777">
    <property type="entry name" value="4pyrrole_Mease_sub1"/>
</dbReference>
<dbReference type="InterPro" id="IPR008189">
    <property type="entry name" value="rRNA_ssu_MeTfrase_I"/>
</dbReference>
<organism evidence="8 9">
    <name type="scientific">Candidatus Daviesbacteria bacterium GW2011_GWA2_40_9</name>
    <dbReference type="NCBI Taxonomy" id="1618424"/>
    <lineage>
        <taxon>Bacteria</taxon>
        <taxon>Candidatus Daviesiibacteriota</taxon>
    </lineage>
</organism>
<protein>
    <recommendedName>
        <fullName evidence="6">Ribosomal RNA small subunit methyltransferase I</fullName>
        <ecNumber evidence="6">2.1.1.198</ecNumber>
    </recommendedName>
    <alternativeName>
        <fullName evidence="6">16S rRNA 2'-O-ribose C1402 methyltransferase</fullName>
    </alternativeName>
    <alternativeName>
        <fullName evidence="6">rRNA (cytidine-2'-O-)-methyltransferase RsmI</fullName>
    </alternativeName>
</protein>
<sequence>MLYIVATPIGNLKDITLRALEVLKEVDGIICEDSRRTSLLLNHYQIKKPLLVLNDYNEARVFPSIVEKLKIGENLVLVSDAGTPLISDPGYKLVRTCLEENIPVDSLPGPASPVVALTLSGLPPDKFLFLGYLPEKPGKRTALLNQLPAISHTLPTTFIAFISPHKLIKTLEDMLQVYGNLEVVLAHELTKVHQSVKKDSLKNWLSKFKTQKPKGEYVLLFNLS</sequence>
<dbReference type="EC" id="2.1.1.198" evidence="6"/>
<keyword evidence="4 6" id="KW-0808">Transferase</keyword>
<keyword evidence="2 6" id="KW-0698">rRNA processing</keyword>
<dbReference type="SUPFAM" id="SSF53790">
    <property type="entry name" value="Tetrapyrrole methylase"/>
    <property type="match status" value="1"/>
</dbReference>